<organism evidence="3 4">
    <name type="scientific">Rathayibacter tanaceti</name>
    <dbReference type="NCBI Taxonomy" id="1671680"/>
    <lineage>
        <taxon>Bacteria</taxon>
        <taxon>Bacillati</taxon>
        <taxon>Actinomycetota</taxon>
        <taxon>Actinomycetes</taxon>
        <taxon>Micrococcales</taxon>
        <taxon>Microbacteriaceae</taxon>
        <taxon>Rathayibacter</taxon>
    </lineage>
</organism>
<dbReference type="InterPro" id="IPR011032">
    <property type="entry name" value="GroES-like_sf"/>
</dbReference>
<dbReference type="Gene3D" id="3.40.50.720">
    <property type="entry name" value="NAD(P)-binding Rossmann-like Domain"/>
    <property type="match status" value="1"/>
</dbReference>
<dbReference type="InterPro" id="IPR036291">
    <property type="entry name" value="NAD(P)-bd_dom_sf"/>
</dbReference>
<dbReference type="InterPro" id="IPR013154">
    <property type="entry name" value="ADH-like_N"/>
</dbReference>
<dbReference type="PANTHER" id="PTHR44154:SF1">
    <property type="entry name" value="QUINONE OXIDOREDUCTASE"/>
    <property type="match status" value="1"/>
</dbReference>
<name>A0AAE6RHZ7_9MICO</name>
<protein>
    <submittedName>
        <fullName evidence="3">Zinc-binding dehydrogenase</fullName>
    </submittedName>
</protein>
<dbReference type="KEGG" id="rte:GSU10_01880"/>
<evidence type="ECO:0000259" key="2">
    <source>
        <dbReference type="SMART" id="SM00829"/>
    </source>
</evidence>
<dbReference type="RefSeq" id="WP_132505732.1">
    <property type="nucleotide sequence ID" value="NZ_CP047186.1"/>
</dbReference>
<feature type="domain" description="Enoyl reductase (ER)" evidence="2">
    <location>
        <begin position="10"/>
        <end position="297"/>
    </location>
</feature>
<proteinExistence type="predicted"/>
<dbReference type="AlphaFoldDB" id="A0AAE6RHZ7"/>
<dbReference type="Pfam" id="PF13602">
    <property type="entry name" value="ADH_zinc_N_2"/>
    <property type="match status" value="1"/>
</dbReference>
<dbReference type="InterPro" id="IPR051603">
    <property type="entry name" value="Zinc-ADH_QOR/CCCR"/>
</dbReference>
<accession>A0AAE6RHZ7</accession>
<dbReference type="GO" id="GO:0016491">
    <property type="term" value="F:oxidoreductase activity"/>
    <property type="evidence" value="ECO:0007669"/>
    <property type="project" value="InterPro"/>
</dbReference>
<keyword evidence="1" id="KW-0521">NADP</keyword>
<dbReference type="Gene3D" id="3.90.180.10">
    <property type="entry name" value="Medium-chain alcohol dehydrogenases, catalytic domain"/>
    <property type="match status" value="1"/>
</dbReference>
<dbReference type="Proteomes" id="UP000465031">
    <property type="component" value="Chromosome"/>
</dbReference>
<dbReference type="SMART" id="SM00829">
    <property type="entry name" value="PKS_ER"/>
    <property type="match status" value="1"/>
</dbReference>
<sequence length="299" mass="30776">MKAVLYTEFGDTDVLQVQDVDAPHAGAGQIRLRVVSAGMNPVDVKIRHGWMADMASQLPATPGLEAAGIVDEVGEGVHGVAVGDAVLAPTVTGSYAEHAIADDWALKPAGLSWDTAAALPVGLETADRVLEELAVTAGETLVVHGASGIVGAFTAQLALRRGATVVGTASEKNHDFLRSLGVVPVAYGPGQAERISAVTPNGIDAIADITGRSVLELSIELLGGTKRLVTVSDPRAFELGVVFSGQNRRFGTSLARYAALVEAGELTVRVAAGFPLAAVHEASALVETGRSDGKVLLHP</sequence>
<dbReference type="SUPFAM" id="SSF50129">
    <property type="entry name" value="GroES-like"/>
    <property type="match status" value="1"/>
</dbReference>
<dbReference type="SUPFAM" id="SSF51735">
    <property type="entry name" value="NAD(P)-binding Rossmann-fold domains"/>
    <property type="match status" value="1"/>
</dbReference>
<reference evidence="4" key="1">
    <citation type="submission" date="2019-12" db="EMBL/GenBank/DDBJ databases">
        <title>Complete and draft genome sequences of new strains and members of some known species of the genus Rathayibacter isolated from plants.</title>
        <authorList>
            <person name="Tarlachkov S.V."/>
            <person name="Starodumova I.P."/>
            <person name="Dorofeeva L.V."/>
            <person name="Prisyazhnaya N.V."/>
            <person name="Leyn S."/>
            <person name="Zlamal J."/>
            <person name="Elan M."/>
            <person name="Osterman A.L."/>
            <person name="Nadler S."/>
            <person name="Subbotin S.A."/>
            <person name="Evtushenko L.I."/>
        </authorList>
    </citation>
    <scope>NUCLEOTIDE SEQUENCE [LARGE SCALE GENOMIC DNA]</scope>
    <source>
        <strain evidence="4">VKM Ac-2761</strain>
    </source>
</reference>
<gene>
    <name evidence="3" type="ORF">GSU10_01880</name>
</gene>
<evidence type="ECO:0000313" key="4">
    <source>
        <dbReference type="Proteomes" id="UP000465031"/>
    </source>
</evidence>
<dbReference type="InterPro" id="IPR020843">
    <property type="entry name" value="ER"/>
</dbReference>
<evidence type="ECO:0000313" key="3">
    <source>
        <dbReference type="EMBL" id="QHC54527.1"/>
    </source>
</evidence>
<dbReference type="EMBL" id="CP047186">
    <property type="protein sequence ID" value="QHC54527.1"/>
    <property type="molecule type" value="Genomic_DNA"/>
</dbReference>
<dbReference type="Pfam" id="PF08240">
    <property type="entry name" value="ADH_N"/>
    <property type="match status" value="1"/>
</dbReference>
<evidence type="ECO:0000256" key="1">
    <source>
        <dbReference type="ARBA" id="ARBA00022857"/>
    </source>
</evidence>
<dbReference type="PANTHER" id="PTHR44154">
    <property type="entry name" value="QUINONE OXIDOREDUCTASE"/>
    <property type="match status" value="1"/>
</dbReference>
<dbReference type="CDD" id="cd05289">
    <property type="entry name" value="MDR_like_2"/>
    <property type="match status" value="1"/>
</dbReference>